<dbReference type="PRINTS" id="PR01483">
    <property type="entry name" value="FASYNTHASE"/>
</dbReference>
<sequence>MSAIDFSTLTIGDTVVESEIPLSRASLVDYAAASGDHNPIHWNERFAREVGLDDVIAHGMLSMAAVIAPVAEWLGDPGAIVDYRTRFSAPVVVPDAETGSPATPTTSLKLTATVGAVDPAVGTARIDITVKSGEADVLSRTQVRVSA</sequence>
<dbReference type="Gene3D" id="3.10.129.10">
    <property type="entry name" value="Hotdog Thioesterase"/>
    <property type="match status" value="1"/>
</dbReference>
<evidence type="ECO:0000259" key="2">
    <source>
        <dbReference type="Pfam" id="PF01575"/>
    </source>
</evidence>
<gene>
    <name evidence="3" type="ORF">A2T55_05755</name>
    <name evidence="4" type="ORF">AE0388_0023</name>
</gene>
<dbReference type="GO" id="GO:0005835">
    <property type="term" value="C:fatty acid synthase complex"/>
    <property type="evidence" value="ECO:0007669"/>
    <property type="project" value="InterPro"/>
</dbReference>
<dbReference type="STRING" id="1703.BLSMQ_1193"/>
<accession>A0A142NMU7</accession>
<protein>
    <submittedName>
        <fullName evidence="3">Acyl dehydratase</fullName>
    </submittedName>
    <submittedName>
        <fullName evidence="4">MaoC domain protein dehydratase</fullName>
    </submittedName>
</protein>
<name>A0A0B9AXW6_BRELN</name>
<reference evidence="3" key="3">
    <citation type="submission" date="2016-03" db="EMBL/GenBank/DDBJ databases">
        <authorList>
            <person name="Zhu Y."/>
            <person name="Sun C."/>
        </authorList>
    </citation>
    <scope>NUCLEOTIDE SEQUENCE</scope>
    <source>
        <strain evidence="3">BS258</strain>
    </source>
</reference>
<evidence type="ECO:0000313" key="3">
    <source>
        <dbReference type="EMBL" id="AMT93341.1"/>
    </source>
</evidence>
<organism evidence="4 5">
    <name type="scientific">Brevibacterium linens</name>
    <dbReference type="NCBI Taxonomy" id="1703"/>
    <lineage>
        <taxon>Bacteria</taxon>
        <taxon>Bacillati</taxon>
        <taxon>Actinomycetota</taxon>
        <taxon>Actinomycetes</taxon>
        <taxon>Micrococcales</taxon>
        <taxon>Brevibacteriaceae</taxon>
        <taxon>Brevibacterium</taxon>
    </lineage>
</organism>
<keyword evidence="5" id="KW-1185">Reference proteome</keyword>
<dbReference type="Proteomes" id="UP000031488">
    <property type="component" value="Unassembled WGS sequence"/>
</dbReference>
<dbReference type="Proteomes" id="UP000075950">
    <property type="component" value="Chromosome"/>
</dbReference>
<evidence type="ECO:0000256" key="1">
    <source>
        <dbReference type="ARBA" id="ARBA00005254"/>
    </source>
</evidence>
<dbReference type="Pfam" id="PF01575">
    <property type="entry name" value="MaoC_dehydratas"/>
    <property type="match status" value="1"/>
</dbReference>
<dbReference type="PANTHER" id="PTHR43841:SF3">
    <property type="entry name" value="(3R)-HYDROXYACYL-ACP DEHYDRATASE SUBUNIT HADB"/>
    <property type="match status" value="1"/>
</dbReference>
<dbReference type="GO" id="GO:0006633">
    <property type="term" value="P:fatty acid biosynthetic process"/>
    <property type="evidence" value="ECO:0007669"/>
    <property type="project" value="InterPro"/>
</dbReference>
<dbReference type="RefSeq" id="WP_039206416.1">
    <property type="nucleotide sequence ID" value="NZ_CP014869.1"/>
</dbReference>
<dbReference type="InterPro" id="IPR003965">
    <property type="entry name" value="Fatty_acid_synthase"/>
</dbReference>
<evidence type="ECO:0000313" key="5">
    <source>
        <dbReference type="Proteomes" id="UP000031488"/>
    </source>
</evidence>
<dbReference type="AlphaFoldDB" id="A0A0B9AXW6"/>
<dbReference type="EMBL" id="JTJZ01000010">
    <property type="protein sequence ID" value="KHS54199.1"/>
    <property type="molecule type" value="Genomic_DNA"/>
</dbReference>
<dbReference type="KEGG" id="bly:A2T55_05755"/>
<dbReference type="PATRIC" id="fig|1703.6.peg.144"/>
<dbReference type="InterPro" id="IPR029069">
    <property type="entry name" value="HotDog_dom_sf"/>
</dbReference>
<evidence type="ECO:0000313" key="4">
    <source>
        <dbReference type="EMBL" id="KHS54199.1"/>
    </source>
</evidence>
<dbReference type="SUPFAM" id="SSF54637">
    <property type="entry name" value="Thioesterase/thiol ester dehydrase-isomerase"/>
    <property type="match status" value="1"/>
</dbReference>
<accession>A0A0B9AXW6</accession>
<proteinExistence type="inferred from homology"/>
<dbReference type="EMBL" id="CP014869">
    <property type="protein sequence ID" value="AMT93341.1"/>
    <property type="molecule type" value="Genomic_DNA"/>
</dbReference>
<dbReference type="PANTHER" id="PTHR43841">
    <property type="entry name" value="3-HYDROXYACYL-THIOESTER DEHYDRATASE HTDX-RELATED"/>
    <property type="match status" value="1"/>
</dbReference>
<evidence type="ECO:0000313" key="6">
    <source>
        <dbReference type="Proteomes" id="UP000075950"/>
    </source>
</evidence>
<dbReference type="OrthoDB" id="9800237at2"/>
<reference evidence="6" key="2">
    <citation type="submission" date="2016-03" db="EMBL/GenBank/DDBJ databases">
        <authorList>
            <person name="Ploux O."/>
        </authorList>
    </citation>
    <scope>NUCLEOTIDE SEQUENCE [LARGE SCALE GENOMIC DNA]</scope>
    <source>
        <strain evidence="6">BS258</strain>
    </source>
</reference>
<comment type="similarity">
    <text evidence="1">Belongs to the enoyl-CoA hydratase/isomerase family.</text>
</comment>
<dbReference type="GO" id="GO:0004312">
    <property type="term" value="F:fatty acid synthase activity"/>
    <property type="evidence" value="ECO:0007669"/>
    <property type="project" value="InterPro"/>
</dbReference>
<dbReference type="InterPro" id="IPR002539">
    <property type="entry name" value="MaoC-like_dom"/>
</dbReference>
<reference evidence="4 5" key="1">
    <citation type="submission" date="2014-11" db="EMBL/GenBank/DDBJ databases">
        <title>Draft Genome Sequence of Brevibacterium linens AE038-8.</title>
        <authorList>
            <person name="Maizel D."/>
            <person name="Utturkar S.M."/>
            <person name="Brown S.D."/>
            <person name="Ferrero M."/>
            <person name="Rosen B.P."/>
        </authorList>
    </citation>
    <scope>NUCLEOTIDE SEQUENCE [LARGE SCALE GENOMIC DNA]</scope>
    <source>
        <strain evidence="4 5">AE038-8</strain>
    </source>
</reference>
<feature type="domain" description="MaoC-like" evidence="2">
    <location>
        <begin position="11"/>
        <end position="95"/>
    </location>
</feature>